<dbReference type="EMBL" id="MU117963">
    <property type="protein sequence ID" value="KAF9653702.1"/>
    <property type="molecule type" value="Genomic_DNA"/>
</dbReference>
<accession>A0ACB6ZVM3</accession>
<comment type="caution">
    <text evidence="1">The sequence shown here is derived from an EMBL/GenBank/DDBJ whole genome shotgun (WGS) entry which is preliminary data.</text>
</comment>
<protein>
    <submittedName>
        <fullName evidence="1">Uncharacterized protein</fullName>
    </submittedName>
</protein>
<evidence type="ECO:0000313" key="1">
    <source>
        <dbReference type="EMBL" id="KAF9653702.1"/>
    </source>
</evidence>
<organism evidence="1 2">
    <name type="scientific">Thelephora ganbajun</name>
    <name type="common">Ganba fungus</name>
    <dbReference type="NCBI Taxonomy" id="370292"/>
    <lineage>
        <taxon>Eukaryota</taxon>
        <taxon>Fungi</taxon>
        <taxon>Dikarya</taxon>
        <taxon>Basidiomycota</taxon>
        <taxon>Agaricomycotina</taxon>
        <taxon>Agaricomycetes</taxon>
        <taxon>Thelephorales</taxon>
        <taxon>Thelephoraceae</taxon>
        <taxon>Thelephora</taxon>
    </lineage>
</organism>
<dbReference type="Proteomes" id="UP000886501">
    <property type="component" value="Unassembled WGS sequence"/>
</dbReference>
<proteinExistence type="predicted"/>
<keyword evidence="2" id="KW-1185">Reference proteome</keyword>
<name>A0ACB6ZVM3_THEGA</name>
<evidence type="ECO:0000313" key="2">
    <source>
        <dbReference type="Proteomes" id="UP000886501"/>
    </source>
</evidence>
<reference evidence="1" key="2">
    <citation type="journal article" date="2020" name="Nat. Commun.">
        <title>Large-scale genome sequencing of mycorrhizal fungi provides insights into the early evolution of symbiotic traits.</title>
        <authorList>
            <person name="Miyauchi S."/>
            <person name="Kiss E."/>
            <person name="Kuo A."/>
            <person name="Drula E."/>
            <person name="Kohler A."/>
            <person name="Sanchez-Garcia M."/>
            <person name="Morin E."/>
            <person name="Andreopoulos B."/>
            <person name="Barry K.W."/>
            <person name="Bonito G."/>
            <person name="Buee M."/>
            <person name="Carver A."/>
            <person name="Chen C."/>
            <person name="Cichocki N."/>
            <person name="Clum A."/>
            <person name="Culley D."/>
            <person name="Crous P.W."/>
            <person name="Fauchery L."/>
            <person name="Girlanda M."/>
            <person name="Hayes R.D."/>
            <person name="Keri Z."/>
            <person name="LaButti K."/>
            <person name="Lipzen A."/>
            <person name="Lombard V."/>
            <person name="Magnuson J."/>
            <person name="Maillard F."/>
            <person name="Murat C."/>
            <person name="Nolan M."/>
            <person name="Ohm R.A."/>
            <person name="Pangilinan J."/>
            <person name="Pereira M.F."/>
            <person name="Perotto S."/>
            <person name="Peter M."/>
            <person name="Pfister S."/>
            <person name="Riley R."/>
            <person name="Sitrit Y."/>
            <person name="Stielow J.B."/>
            <person name="Szollosi G."/>
            <person name="Zifcakova L."/>
            <person name="Stursova M."/>
            <person name="Spatafora J.W."/>
            <person name="Tedersoo L."/>
            <person name="Vaario L.M."/>
            <person name="Yamada A."/>
            <person name="Yan M."/>
            <person name="Wang P."/>
            <person name="Xu J."/>
            <person name="Bruns T."/>
            <person name="Baldrian P."/>
            <person name="Vilgalys R."/>
            <person name="Dunand C."/>
            <person name="Henrissat B."/>
            <person name="Grigoriev I.V."/>
            <person name="Hibbett D."/>
            <person name="Nagy L.G."/>
            <person name="Martin F.M."/>
        </authorList>
    </citation>
    <scope>NUCLEOTIDE SEQUENCE</scope>
    <source>
        <strain evidence="1">P2</strain>
    </source>
</reference>
<reference evidence="1" key="1">
    <citation type="submission" date="2019-10" db="EMBL/GenBank/DDBJ databases">
        <authorList>
            <consortium name="DOE Joint Genome Institute"/>
            <person name="Kuo A."/>
            <person name="Miyauchi S."/>
            <person name="Kiss E."/>
            <person name="Drula E."/>
            <person name="Kohler A."/>
            <person name="Sanchez-Garcia M."/>
            <person name="Andreopoulos B."/>
            <person name="Barry K.W."/>
            <person name="Bonito G."/>
            <person name="Buee M."/>
            <person name="Carver A."/>
            <person name="Chen C."/>
            <person name="Cichocki N."/>
            <person name="Clum A."/>
            <person name="Culley D."/>
            <person name="Crous P.W."/>
            <person name="Fauchery L."/>
            <person name="Girlanda M."/>
            <person name="Hayes R."/>
            <person name="Keri Z."/>
            <person name="Labutti K."/>
            <person name="Lipzen A."/>
            <person name="Lombard V."/>
            <person name="Magnuson J."/>
            <person name="Maillard F."/>
            <person name="Morin E."/>
            <person name="Murat C."/>
            <person name="Nolan M."/>
            <person name="Ohm R."/>
            <person name="Pangilinan J."/>
            <person name="Pereira M."/>
            <person name="Perotto S."/>
            <person name="Peter M."/>
            <person name="Riley R."/>
            <person name="Sitrit Y."/>
            <person name="Stielow B."/>
            <person name="Szollosi G."/>
            <person name="Zifcakova L."/>
            <person name="Stursova M."/>
            <person name="Spatafora J.W."/>
            <person name="Tedersoo L."/>
            <person name="Vaario L.-M."/>
            <person name="Yamada A."/>
            <person name="Yan M."/>
            <person name="Wang P."/>
            <person name="Xu J."/>
            <person name="Bruns T."/>
            <person name="Baldrian P."/>
            <person name="Vilgalys R."/>
            <person name="Henrissat B."/>
            <person name="Grigoriev I.V."/>
            <person name="Hibbett D."/>
            <person name="Nagy L.G."/>
            <person name="Martin F.M."/>
        </authorList>
    </citation>
    <scope>NUCLEOTIDE SEQUENCE</scope>
    <source>
        <strain evidence="1">P2</strain>
    </source>
</reference>
<gene>
    <name evidence="1" type="ORF">BDM02DRAFT_3107677</name>
</gene>
<sequence length="90" mass="9502">MSSPINFPDSDVDMQEQESTEQSMPNAPPRQPLFDPGTPSTTRGTPRKSAVPGTPGIMARRALGMSTPKSAPRTPLFEGMAAGNSRSTKG</sequence>